<gene>
    <name evidence="1" type="ORF">I7V27_03030</name>
</gene>
<dbReference type="RefSeq" id="WP_131486730.1">
    <property type="nucleotide sequence ID" value="NZ_JAENMR010000001.1"/>
</dbReference>
<protein>
    <submittedName>
        <fullName evidence="1">Uncharacterized protein</fullName>
    </submittedName>
</protein>
<proteinExistence type="predicted"/>
<dbReference type="Proteomes" id="UP000653275">
    <property type="component" value="Unassembled WGS sequence"/>
</dbReference>
<reference evidence="1" key="1">
    <citation type="submission" date="2020-12" db="EMBL/GenBank/DDBJ databases">
        <title>Draft genome sequence of Enterobacter spp., Lelliottia spp. and Serratia spp. isolated from drinking water reservoirs and lakes.</title>
        <authorList>
            <person name="Reitter C."/>
            <person name="Neuhaus K."/>
            <person name="Huegler M."/>
        </authorList>
    </citation>
    <scope>NUCLEOTIDE SEQUENCE</scope>
    <source>
        <strain evidence="1">TZW15</strain>
    </source>
</reference>
<dbReference type="EMBL" id="JAENMS010000001">
    <property type="protein sequence ID" value="MBL5933438.1"/>
    <property type="molecule type" value="Genomic_DNA"/>
</dbReference>
<name>A0AAP2AAM6_LELAM</name>
<organism evidence="1 2">
    <name type="scientific">Lelliottia amnigena</name>
    <name type="common">Enterobacter amnigenus</name>
    <dbReference type="NCBI Taxonomy" id="61646"/>
    <lineage>
        <taxon>Bacteria</taxon>
        <taxon>Pseudomonadati</taxon>
        <taxon>Pseudomonadota</taxon>
        <taxon>Gammaproteobacteria</taxon>
        <taxon>Enterobacterales</taxon>
        <taxon>Enterobacteriaceae</taxon>
        <taxon>Lelliottia</taxon>
    </lineage>
</organism>
<sequence length="216" mass="24147">MIYMNLINKFFLLFPVCFCLSAFGSKNDEMVLKAYDAIHVNHLTSVKGECLAFDIDDSNDSYVLIPVRENHSKPQCGGDTGTSAKLFDLRIRKSDGRIYTNQGSDPDDFRALPALNSKCSNTNKTAPTEQEKIQSDDSGYVIKNAGRTYFYSSPDESCKIEDLFIVQGDLVNVYADYNGFSSIMYFKKNGVRITGWIHSDTLKPTKTGIGPKKSNE</sequence>
<evidence type="ECO:0000313" key="2">
    <source>
        <dbReference type="Proteomes" id="UP000653275"/>
    </source>
</evidence>
<accession>A0AAP2AAM6</accession>
<dbReference type="AlphaFoldDB" id="A0AAP2AAM6"/>
<evidence type="ECO:0000313" key="1">
    <source>
        <dbReference type="EMBL" id="MBL5933438.1"/>
    </source>
</evidence>
<comment type="caution">
    <text evidence="1">The sequence shown here is derived from an EMBL/GenBank/DDBJ whole genome shotgun (WGS) entry which is preliminary data.</text>
</comment>